<accession>A0A326U9Z7</accession>
<dbReference type="SUPFAM" id="SSF55729">
    <property type="entry name" value="Acyl-CoA N-acyltransferases (Nat)"/>
    <property type="match status" value="1"/>
</dbReference>
<evidence type="ECO:0000256" key="2">
    <source>
        <dbReference type="ARBA" id="ARBA00023315"/>
    </source>
</evidence>
<protein>
    <submittedName>
        <fullName evidence="4">Ribosomal protein S18 acetylase RimI-like enzyme</fullName>
    </submittedName>
</protein>
<name>A0A326U9Z7_THEHA</name>
<evidence type="ECO:0000259" key="3">
    <source>
        <dbReference type="PROSITE" id="PS51186"/>
    </source>
</evidence>
<dbReference type="GO" id="GO:0016747">
    <property type="term" value="F:acyltransferase activity, transferring groups other than amino-acyl groups"/>
    <property type="evidence" value="ECO:0007669"/>
    <property type="project" value="InterPro"/>
</dbReference>
<dbReference type="Proteomes" id="UP000248806">
    <property type="component" value="Unassembled WGS sequence"/>
</dbReference>
<keyword evidence="4" id="KW-0689">Ribosomal protein</keyword>
<keyword evidence="2" id="KW-0012">Acyltransferase</keyword>
<gene>
    <name evidence="4" type="ORF">EI42_01694</name>
</gene>
<dbReference type="CDD" id="cd04301">
    <property type="entry name" value="NAT_SF"/>
    <property type="match status" value="1"/>
</dbReference>
<keyword evidence="5" id="KW-1185">Reference proteome</keyword>
<dbReference type="PROSITE" id="PS51186">
    <property type="entry name" value="GNAT"/>
    <property type="match status" value="1"/>
</dbReference>
<dbReference type="EMBL" id="QKUF01000004">
    <property type="protein sequence ID" value="PZW32602.1"/>
    <property type="molecule type" value="Genomic_DNA"/>
</dbReference>
<dbReference type="Gene3D" id="3.40.630.30">
    <property type="match status" value="1"/>
</dbReference>
<feature type="domain" description="N-acetyltransferase" evidence="3">
    <location>
        <begin position="27"/>
        <end position="175"/>
    </location>
</feature>
<sequence>MVVPSLTIERVPSEAREAVLPALTHLLQTVVATGASIGFLPPLDTKEAEAYWHGVFQDIIRQTTILLLARIAEQIVGSVQLALATKPNALHRAEVQKLFVHPEQQGRGIGRALMQALEQVAREHKRSLLVLDTRLGDTAEQLYRKLGYQEAGIIPEFARSATGTLDSTIYFFKKL</sequence>
<dbReference type="AlphaFoldDB" id="A0A326U9Z7"/>
<dbReference type="InterPro" id="IPR050832">
    <property type="entry name" value="Bact_Acetyltransf"/>
</dbReference>
<dbReference type="InterPro" id="IPR000182">
    <property type="entry name" value="GNAT_dom"/>
</dbReference>
<dbReference type="GO" id="GO:0005840">
    <property type="term" value="C:ribosome"/>
    <property type="evidence" value="ECO:0007669"/>
    <property type="project" value="UniProtKB-KW"/>
</dbReference>
<evidence type="ECO:0000313" key="4">
    <source>
        <dbReference type="EMBL" id="PZW32602.1"/>
    </source>
</evidence>
<proteinExistence type="predicted"/>
<evidence type="ECO:0000313" key="5">
    <source>
        <dbReference type="Proteomes" id="UP000248806"/>
    </source>
</evidence>
<comment type="caution">
    <text evidence="4">The sequence shown here is derived from an EMBL/GenBank/DDBJ whole genome shotgun (WGS) entry which is preliminary data.</text>
</comment>
<reference evidence="4 5" key="1">
    <citation type="submission" date="2018-06" db="EMBL/GenBank/DDBJ databases">
        <title>Genomic Encyclopedia of Archaeal and Bacterial Type Strains, Phase II (KMG-II): from individual species to whole genera.</title>
        <authorList>
            <person name="Goeker M."/>
        </authorList>
    </citation>
    <scope>NUCLEOTIDE SEQUENCE [LARGE SCALE GENOMIC DNA]</scope>
    <source>
        <strain evidence="4 5">ATCC BAA-1881</strain>
    </source>
</reference>
<keyword evidence="1" id="KW-0808">Transferase</keyword>
<evidence type="ECO:0000256" key="1">
    <source>
        <dbReference type="ARBA" id="ARBA00022679"/>
    </source>
</evidence>
<keyword evidence="4" id="KW-0687">Ribonucleoprotein</keyword>
<organism evidence="4 5">
    <name type="scientific">Thermosporothrix hazakensis</name>
    <dbReference type="NCBI Taxonomy" id="644383"/>
    <lineage>
        <taxon>Bacteria</taxon>
        <taxon>Bacillati</taxon>
        <taxon>Chloroflexota</taxon>
        <taxon>Ktedonobacteria</taxon>
        <taxon>Ktedonobacterales</taxon>
        <taxon>Thermosporotrichaceae</taxon>
        <taxon>Thermosporothrix</taxon>
    </lineage>
</organism>
<dbReference type="Pfam" id="PF13508">
    <property type="entry name" value="Acetyltransf_7"/>
    <property type="match status" value="1"/>
</dbReference>
<dbReference type="RefSeq" id="WP_111320800.1">
    <property type="nucleotide sequence ID" value="NZ_BIFX01000002.1"/>
</dbReference>
<dbReference type="OrthoDB" id="3389160at2"/>
<dbReference type="InterPro" id="IPR016181">
    <property type="entry name" value="Acyl_CoA_acyltransferase"/>
</dbReference>
<dbReference type="PANTHER" id="PTHR43877">
    <property type="entry name" value="AMINOALKYLPHOSPHONATE N-ACETYLTRANSFERASE-RELATED-RELATED"/>
    <property type="match status" value="1"/>
</dbReference>